<protein>
    <submittedName>
        <fullName evidence="2">Glycosyltransferase family 2 protein</fullName>
        <ecNumber evidence="2">2.4.-.-</ecNumber>
    </submittedName>
</protein>
<evidence type="ECO:0000259" key="1">
    <source>
        <dbReference type="Pfam" id="PF00535"/>
    </source>
</evidence>
<feature type="domain" description="Glycosyltransferase 2-like" evidence="1">
    <location>
        <begin position="8"/>
        <end position="122"/>
    </location>
</feature>
<reference evidence="2 3" key="1">
    <citation type="submission" date="2024-09" db="EMBL/GenBank/DDBJ databases">
        <authorList>
            <person name="Sun Q."/>
            <person name="Mori K."/>
        </authorList>
    </citation>
    <scope>NUCLEOTIDE SEQUENCE [LARGE SCALE GENOMIC DNA]</scope>
    <source>
        <strain evidence="2 3">TBRC 2205</strain>
    </source>
</reference>
<dbReference type="EMBL" id="JBHLUE010000026">
    <property type="protein sequence ID" value="MFC0567801.1"/>
    <property type="molecule type" value="Genomic_DNA"/>
</dbReference>
<dbReference type="CDD" id="cd04186">
    <property type="entry name" value="GT_2_like_c"/>
    <property type="match status" value="1"/>
</dbReference>
<keyword evidence="2" id="KW-0328">Glycosyltransferase</keyword>
<dbReference type="EC" id="2.4.-.-" evidence="2"/>
<keyword evidence="3" id="KW-1185">Reference proteome</keyword>
<dbReference type="InterPro" id="IPR029044">
    <property type="entry name" value="Nucleotide-diphossugar_trans"/>
</dbReference>
<comment type="caution">
    <text evidence="2">The sequence shown here is derived from an EMBL/GenBank/DDBJ whole genome shotgun (WGS) entry which is preliminary data.</text>
</comment>
<accession>A0ABV6P4B8</accession>
<organism evidence="2 3">
    <name type="scientific">Plantactinospora siamensis</name>
    <dbReference type="NCBI Taxonomy" id="555372"/>
    <lineage>
        <taxon>Bacteria</taxon>
        <taxon>Bacillati</taxon>
        <taxon>Actinomycetota</taxon>
        <taxon>Actinomycetes</taxon>
        <taxon>Micromonosporales</taxon>
        <taxon>Micromonosporaceae</taxon>
        <taxon>Plantactinospora</taxon>
    </lineage>
</organism>
<proteinExistence type="predicted"/>
<dbReference type="Pfam" id="PF00535">
    <property type="entry name" value="Glycos_transf_2"/>
    <property type="match status" value="1"/>
</dbReference>
<dbReference type="Proteomes" id="UP001589894">
    <property type="component" value="Unassembled WGS sequence"/>
</dbReference>
<dbReference type="InterPro" id="IPR001173">
    <property type="entry name" value="Glyco_trans_2-like"/>
</dbReference>
<dbReference type="RefSeq" id="WP_377343144.1">
    <property type="nucleotide sequence ID" value="NZ_JBHLUE010000026.1"/>
</dbReference>
<gene>
    <name evidence="2" type="ORF">ACFFHU_27130</name>
</gene>
<dbReference type="PANTHER" id="PTHR43179">
    <property type="entry name" value="RHAMNOSYLTRANSFERASE WBBL"/>
    <property type="match status" value="1"/>
</dbReference>
<sequence length="327" mass="35094">MTTVDATAIVVTHNSVSQVQDCLSALLSAGLPVRLIDNASTDGTPALVGARFPAVDLLVNDENVGFARAVNQGLAGVRTGSVLLVNPDCVLPPATARGLVEALRDRPEVGVVAPRLIARDGRVAVSAHPFESLTSVLGCQFGAALLPVPVRKLFSGRSRRRAYDACLRPGEPRTVDWVSGACLAVRTDLLLDLGGLDEGYFMYYEDEELCLRAWRRNAAVLYLPTVSATHVGGASSSPGQTWPHLYASRLRFFARHRPSTFGPVRLAVLLRALLGTALALARGLLRPGPAARRRVRAWREIYRIAAAADRTTLSQPVPMTSRSPSCT</sequence>
<dbReference type="PANTHER" id="PTHR43179:SF7">
    <property type="entry name" value="RHAMNOSYLTRANSFERASE WBBL"/>
    <property type="match status" value="1"/>
</dbReference>
<dbReference type="Gene3D" id="3.90.550.10">
    <property type="entry name" value="Spore Coat Polysaccharide Biosynthesis Protein SpsA, Chain A"/>
    <property type="match status" value="1"/>
</dbReference>
<evidence type="ECO:0000313" key="3">
    <source>
        <dbReference type="Proteomes" id="UP001589894"/>
    </source>
</evidence>
<name>A0ABV6P4B8_9ACTN</name>
<dbReference type="GO" id="GO:0016757">
    <property type="term" value="F:glycosyltransferase activity"/>
    <property type="evidence" value="ECO:0007669"/>
    <property type="project" value="UniProtKB-KW"/>
</dbReference>
<keyword evidence="2" id="KW-0808">Transferase</keyword>
<evidence type="ECO:0000313" key="2">
    <source>
        <dbReference type="EMBL" id="MFC0567801.1"/>
    </source>
</evidence>
<dbReference type="SUPFAM" id="SSF53448">
    <property type="entry name" value="Nucleotide-diphospho-sugar transferases"/>
    <property type="match status" value="1"/>
</dbReference>